<sequence length="70" mass="7853">MRPVTQLCWVARKSRDSCLSAAQRPRPHSVKLPVGAQLSVCADPRNRTSDGPAEPDLRQNRITKETNEKK</sequence>
<reference evidence="2 3" key="2">
    <citation type="submission" date="2019-01" db="EMBL/GenBank/DDBJ databases">
        <title>A chromosome length genome reference of the Java medaka (oryzias javanicus).</title>
        <authorList>
            <person name="Herpin A."/>
            <person name="Takehana Y."/>
            <person name="Naruse K."/>
            <person name="Ansai S."/>
            <person name="Kawaguchi M."/>
        </authorList>
    </citation>
    <scope>NUCLEOTIDE SEQUENCE [LARGE SCALE GENOMIC DNA]</scope>
    <source>
        <strain evidence="2">RS831</strain>
        <tissue evidence="2">Whole body</tissue>
    </source>
</reference>
<accession>A0A3S2UFZ2</accession>
<evidence type="ECO:0000256" key="1">
    <source>
        <dbReference type="SAM" id="MobiDB-lite"/>
    </source>
</evidence>
<evidence type="ECO:0000313" key="2">
    <source>
        <dbReference type="EMBL" id="RVE70085.1"/>
    </source>
</evidence>
<feature type="compositionally biased region" description="Basic and acidic residues" evidence="1">
    <location>
        <begin position="55"/>
        <end position="70"/>
    </location>
</feature>
<organism evidence="2 3">
    <name type="scientific">Oryzias javanicus</name>
    <name type="common">Javanese ricefish</name>
    <name type="synonym">Aplocheilus javanicus</name>
    <dbReference type="NCBI Taxonomy" id="123683"/>
    <lineage>
        <taxon>Eukaryota</taxon>
        <taxon>Metazoa</taxon>
        <taxon>Chordata</taxon>
        <taxon>Craniata</taxon>
        <taxon>Vertebrata</taxon>
        <taxon>Euteleostomi</taxon>
        <taxon>Actinopterygii</taxon>
        <taxon>Neopterygii</taxon>
        <taxon>Teleostei</taxon>
        <taxon>Neoteleostei</taxon>
        <taxon>Acanthomorphata</taxon>
        <taxon>Ovalentaria</taxon>
        <taxon>Atherinomorphae</taxon>
        <taxon>Beloniformes</taxon>
        <taxon>Adrianichthyidae</taxon>
        <taxon>Oryziinae</taxon>
        <taxon>Oryzias</taxon>
    </lineage>
</organism>
<reference evidence="2 3" key="1">
    <citation type="submission" date="2018-11" db="EMBL/GenBank/DDBJ databases">
        <authorList>
            <person name="Lopez-Roques C."/>
            <person name="Donnadieu C."/>
            <person name="Bouchez O."/>
            <person name="Klopp C."/>
            <person name="Cabau C."/>
            <person name="Zahm M."/>
        </authorList>
    </citation>
    <scope>NUCLEOTIDE SEQUENCE [LARGE SCALE GENOMIC DNA]</scope>
    <source>
        <strain evidence="2">RS831</strain>
        <tissue evidence="2">Whole body</tissue>
    </source>
</reference>
<gene>
    <name evidence="2" type="ORF">OJAV_G00084010</name>
</gene>
<feature type="region of interest" description="Disordered" evidence="1">
    <location>
        <begin position="41"/>
        <end position="70"/>
    </location>
</feature>
<protein>
    <submittedName>
        <fullName evidence="2">Uncharacterized protein</fullName>
    </submittedName>
</protein>
<keyword evidence="3" id="KW-1185">Reference proteome</keyword>
<proteinExistence type="predicted"/>
<dbReference type="AlphaFoldDB" id="A0A3S2UFZ2"/>
<name>A0A3S2UFZ2_ORYJA</name>
<dbReference type="EMBL" id="CM012444">
    <property type="protein sequence ID" value="RVE70085.1"/>
    <property type="molecule type" value="Genomic_DNA"/>
</dbReference>
<evidence type="ECO:0000313" key="3">
    <source>
        <dbReference type="Proteomes" id="UP000283210"/>
    </source>
</evidence>
<dbReference type="Proteomes" id="UP000283210">
    <property type="component" value="Chromosome 8"/>
</dbReference>